<dbReference type="EnsemblPlants" id="TuG1812G0400001923.01.T01">
    <property type="protein sequence ID" value="TuG1812G0400001923.01.T01"/>
    <property type="gene ID" value="TuG1812G0400001923.01"/>
</dbReference>
<protein>
    <submittedName>
        <fullName evidence="1">Uncharacterized protein</fullName>
    </submittedName>
</protein>
<reference evidence="1" key="3">
    <citation type="submission" date="2022-06" db="UniProtKB">
        <authorList>
            <consortium name="EnsemblPlants"/>
        </authorList>
    </citation>
    <scope>IDENTIFICATION</scope>
</reference>
<dbReference type="Gramene" id="TuG1812G0400001923.01.T01">
    <property type="protein sequence ID" value="TuG1812G0400001923.01.T01"/>
    <property type="gene ID" value="TuG1812G0400001923.01"/>
</dbReference>
<evidence type="ECO:0000313" key="1">
    <source>
        <dbReference type="EnsemblPlants" id="TuG1812G0400001923.01.T01"/>
    </source>
</evidence>
<name>A0A8R7U673_TRIUA</name>
<keyword evidence="2" id="KW-1185">Reference proteome</keyword>
<dbReference type="AlphaFoldDB" id="A0A8R7U673"/>
<accession>A0A8R7U673</accession>
<reference evidence="1" key="2">
    <citation type="submission" date="2018-03" db="EMBL/GenBank/DDBJ databases">
        <title>The Triticum urartu genome reveals the dynamic nature of wheat genome evolution.</title>
        <authorList>
            <person name="Ling H."/>
            <person name="Ma B."/>
            <person name="Shi X."/>
            <person name="Liu H."/>
            <person name="Dong L."/>
            <person name="Sun H."/>
            <person name="Cao Y."/>
            <person name="Gao Q."/>
            <person name="Zheng S."/>
            <person name="Li Y."/>
            <person name="Yu Y."/>
            <person name="Du H."/>
            <person name="Qi M."/>
            <person name="Li Y."/>
            <person name="Yu H."/>
            <person name="Cui Y."/>
            <person name="Wang N."/>
            <person name="Chen C."/>
            <person name="Wu H."/>
            <person name="Zhao Y."/>
            <person name="Zhang J."/>
            <person name="Li Y."/>
            <person name="Zhou W."/>
            <person name="Zhang B."/>
            <person name="Hu W."/>
            <person name="Eijk M."/>
            <person name="Tang J."/>
            <person name="Witsenboer H."/>
            <person name="Zhao S."/>
            <person name="Li Z."/>
            <person name="Zhang A."/>
            <person name="Wang D."/>
            <person name="Liang C."/>
        </authorList>
    </citation>
    <scope>NUCLEOTIDE SEQUENCE [LARGE SCALE GENOMIC DNA]</scope>
    <source>
        <strain evidence="1">cv. G1812</strain>
    </source>
</reference>
<dbReference type="Proteomes" id="UP000015106">
    <property type="component" value="Chromosome 4"/>
</dbReference>
<sequence length="80" mass="8965">LPGTRDSLLGPSPPPCRSLRRAKNFRFIQRRQHCELLRQQINYIARGSMDSSASRLCTTGIIHVISHVFTRPPGRTGSPP</sequence>
<proteinExistence type="predicted"/>
<reference evidence="2" key="1">
    <citation type="journal article" date="2013" name="Nature">
        <title>Draft genome of the wheat A-genome progenitor Triticum urartu.</title>
        <authorList>
            <person name="Ling H.Q."/>
            <person name="Zhao S."/>
            <person name="Liu D."/>
            <person name="Wang J."/>
            <person name="Sun H."/>
            <person name="Zhang C."/>
            <person name="Fan H."/>
            <person name="Li D."/>
            <person name="Dong L."/>
            <person name="Tao Y."/>
            <person name="Gao C."/>
            <person name="Wu H."/>
            <person name="Li Y."/>
            <person name="Cui Y."/>
            <person name="Guo X."/>
            <person name="Zheng S."/>
            <person name="Wang B."/>
            <person name="Yu K."/>
            <person name="Liang Q."/>
            <person name="Yang W."/>
            <person name="Lou X."/>
            <person name="Chen J."/>
            <person name="Feng M."/>
            <person name="Jian J."/>
            <person name="Zhang X."/>
            <person name="Luo G."/>
            <person name="Jiang Y."/>
            <person name="Liu J."/>
            <person name="Wang Z."/>
            <person name="Sha Y."/>
            <person name="Zhang B."/>
            <person name="Wu H."/>
            <person name="Tang D."/>
            <person name="Shen Q."/>
            <person name="Xue P."/>
            <person name="Zou S."/>
            <person name="Wang X."/>
            <person name="Liu X."/>
            <person name="Wang F."/>
            <person name="Yang Y."/>
            <person name="An X."/>
            <person name="Dong Z."/>
            <person name="Zhang K."/>
            <person name="Zhang X."/>
            <person name="Luo M.C."/>
            <person name="Dvorak J."/>
            <person name="Tong Y."/>
            <person name="Wang J."/>
            <person name="Yang H."/>
            <person name="Li Z."/>
            <person name="Wang D."/>
            <person name="Zhang A."/>
            <person name="Wang J."/>
        </authorList>
    </citation>
    <scope>NUCLEOTIDE SEQUENCE</scope>
    <source>
        <strain evidence="2">cv. G1812</strain>
    </source>
</reference>
<organism evidence="1 2">
    <name type="scientific">Triticum urartu</name>
    <name type="common">Red wild einkorn</name>
    <name type="synonym">Crithodium urartu</name>
    <dbReference type="NCBI Taxonomy" id="4572"/>
    <lineage>
        <taxon>Eukaryota</taxon>
        <taxon>Viridiplantae</taxon>
        <taxon>Streptophyta</taxon>
        <taxon>Embryophyta</taxon>
        <taxon>Tracheophyta</taxon>
        <taxon>Spermatophyta</taxon>
        <taxon>Magnoliopsida</taxon>
        <taxon>Liliopsida</taxon>
        <taxon>Poales</taxon>
        <taxon>Poaceae</taxon>
        <taxon>BOP clade</taxon>
        <taxon>Pooideae</taxon>
        <taxon>Triticodae</taxon>
        <taxon>Triticeae</taxon>
        <taxon>Triticinae</taxon>
        <taxon>Triticum</taxon>
    </lineage>
</organism>
<evidence type="ECO:0000313" key="2">
    <source>
        <dbReference type="Proteomes" id="UP000015106"/>
    </source>
</evidence>